<evidence type="ECO:0000259" key="3">
    <source>
        <dbReference type="Pfam" id="PF00501"/>
    </source>
</evidence>
<feature type="domain" description="AMP-dependent synthetase/ligase" evidence="3">
    <location>
        <begin position="2"/>
        <end position="311"/>
    </location>
</feature>
<dbReference type="Proteomes" id="UP000568022">
    <property type="component" value="Unassembled WGS sequence"/>
</dbReference>
<dbReference type="GO" id="GO:0006631">
    <property type="term" value="P:fatty acid metabolic process"/>
    <property type="evidence" value="ECO:0007669"/>
    <property type="project" value="TreeGrafter"/>
</dbReference>
<dbReference type="Gene3D" id="3.40.50.12780">
    <property type="entry name" value="N-terminal domain of ligase-like"/>
    <property type="match status" value="1"/>
</dbReference>
<keyword evidence="5" id="KW-1185">Reference proteome</keyword>
<proteinExistence type="inferred from homology"/>
<name>A0A7W8BV53_9ACTN</name>
<evidence type="ECO:0000256" key="1">
    <source>
        <dbReference type="ARBA" id="ARBA00006432"/>
    </source>
</evidence>
<evidence type="ECO:0000313" key="4">
    <source>
        <dbReference type="EMBL" id="MBB5130240.1"/>
    </source>
</evidence>
<reference evidence="4 5" key="1">
    <citation type="submission" date="2020-08" db="EMBL/GenBank/DDBJ databases">
        <title>Genomic Encyclopedia of Type Strains, Phase III (KMG-III): the genomes of soil and plant-associated and newly described type strains.</title>
        <authorList>
            <person name="Whitman W."/>
        </authorList>
    </citation>
    <scope>NUCLEOTIDE SEQUENCE [LARGE SCALE GENOMIC DNA]</scope>
    <source>
        <strain evidence="4 5">CECT 3226</strain>
    </source>
</reference>
<accession>A0A7W8BV53</accession>
<dbReference type="PANTHER" id="PTHR43201">
    <property type="entry name" value="ACYL-COA SYNTHETASE"/>
    <property type="match status" value="1"/>
</dbReference>
<dbReference type="EMBL" id="JACHJE010000031">
    <property type="protein sequence ID" value="MBB5130240.1"/>
    <property type="molecule type" value="Genomic_DNA"/>
</dbReference>
<dbReference type="InterPro" id="IPR042099">
    <property type="entry name" value="ANL_N_sf"/>
</dbReference>
<dbReference type="Pfam" id="PF00501">
    <property type="entry name" value="AMP-binding"/>
    <property type="match status" value="1"/>
</dbReference>
<organism evidence="4 5">
    <name type="scientific">Streptomyces griseoloalbus</name>
    <dbReference type="NCBI Taxonomy" id="67303"/>
    <lineage>
        <taxon>Bacteria</taxon>
        <taxon>Bacillati</taxon>
        <taxon>Actinomycetota</taxon>
        <taxon>Actinomycetes</taxon>
        <taxon>Kitasatosporales</taxon>
        <taxon>Streptomycetaceae</taxon>
        <taxon>Streptomyces</taxon>
    </lineage>
</organism>
<dbReference type="AlphaFoldDB" id="A0A7W8BV53"/>
<gene>
    <name evidence="4" type="ORF">FHS32_007037</name>
</gene>
<dbReference type="SUPFAM" id="SSF56801">
    <property type="entry name" value="Acetyl-CoA synthetase-like"/>
    <property type="match status" value="1"/>
</dbReference>
<evidence type="ECO:0000313" key="5">
    <source>
        <dbReference type="Proteomes" id="UP000568022"/>
    </source>
</evidence>
<evidence type="ECO:0000256" key="2">
    <source>
        <dbReference type="ARBA" id="ARBA00022598"/>
    </source>
</evidence>
<dbReference type="InterPro" id="IPR000873">
    <property type="entry name" value="AMP-dep_synth/lig_dom"/>
</dbReference>
<dbReference type="PANTHER" id="PTHR43201:SF5">
    <property type="entry name" value="MEDIUM-CHAIN ACYL-COA LIGASE ACSF2, MITOCHONDRIAL"/>
    <property type="match status" value="1"/>
</dbReference>
<keyword evidence="2 4" id="KW-0436">Ligase</keyword>
<protein>
    <submittedName>
        <fullName evidence="4">Acyl-CoA synthetase (AMP-forming)/AMP-acid ligase II</fullName>
    </submittedName>
</protein>
<comment type="similarity">
    <text evidence="1">Belongs to the ATP-dependent AMP-binding enzyme family.</text>
</comment>
<comment type="caution">
    <text evidence="4">The sequence shown here is derived from an EMBL/GenBank/DDBJ whole genome shotgun (WGS) entry which is preliminary data.</text>
</comment>
<dbReference type="GO" id="GO:0031956">
    <property type="term" value="F:medium-chain fatty acid-CoA ligase activity"/>
    <property type="evidence" value="ECO:0007669"/>
    <property type="project" value="TreeGrafter"/>
</dbReference>
<sequence length="459" mass="49753">MAVVADGEAVTYGALGALVHEFARRHLGQEGARVLIAAESDLRTVVAYLASFVTPTTVILVDPLSGPQSLTRTVDAYEPHVVVGVPSLEHTRYREAEPGHWVRREDGATGTASTKLILLTSGSMGVPKGVALDEPGLRANALGIIDRLELDTRSRSITSLPLHYAFGLSVLHSHLAAGGSLVVTKERPTSRKFWNTLSTGGVTHLAGVSFMYELLQDRFAGHWPQTLRQLSHSGGRLAPEVTRRYLDLAQRHEAQFFLMYGQTELMTRVSAFDLTRRPDKLGSVGLPLAGIEVACDEGELLVRSPSVMQGYVDSAEAIRSLEDGRPGQGFHRTGDLATIDDEGFIWITGRLSRTVKQFGKRISLDEIETYLRHEGDVAVIGSDSEIVICVTGPRSDANELITRTARAAGLPASSMSLASVPDIPRTNRGKVDYPALAALVAARPRSAQRVARDQRREPA</sequence>